<dbReference type="GO" id="GO:0030170">
    <property type="term" value="F:pyridoxal phosphate binding"/>
    <property type="evidence" value="ECO:0007669"/>
    <property type="project" value="InterPro"/>
</dbReference>
<reference evidence="3" key="1">
    <citation type="submission" date="2020-05" db="EMBL/GenBank/DDBJ databases">
        <authorList>
            <person name="Chiriac C."/>
            <person name="Salcher M."/>
            <person name="Ghai R."/>
            <person name="Kavagutti S V."/>
        </authorList>
    </citation>
    <scope>NUCLEOTIDE SEQUENCE</scope>
</reference>
<sequence>MGNDNFQYLLRRYPSDPLYPEVEKIRGSYVYTTDRRKFLDLTAGYSACVSIGGSNLKVRSAIKKQMRKYSYVSAVSWSNSRAAELAELLVRKAPLGLDRVMFPGCSGSEAIEAAMRMSYQVRFEQGEIDRSVFITRSNAYHGITSLALSLTSTPVYGFLKPLQPTNHVSIPQHNFFEQSLAGESQDDYALRSAKQLEDQIIATGPEKITAFVAESMLGSLQGNVPPSGNYWKLVREICDRYEIHIILDEVYCGLGRSGKVYCCEWDGITPDFVAQGKQLAGGFGPISAVVTKSRFEEIIKAGQNRIFYATTYEAHPLAVAAAIEVQKVVQSNEMLAHVNLIGEMIKQRLTDGLGTHEFFKNVRGRGALVTIEYQCDDQEKFNERLQAEMRDQHGVLIGSRFHRTNFNPPSTTSYRQVERAVDQYVELFEKIGLDFSRTSI</sequence>
<dbReference type="InterPro" id="IPR015421">
    <property type="entry name" value="PyrdxlP-dep_Trfase_major"/>
</dbReference>
<dbReference type="InterPro" id="IPR015424">
    <property type="entry name" value="PyrdxlP-dep_Trfase"/>
</dbReference>
<dbReference type="Gene3D" id="3.40.640.10">
    <property type="entry name" value="Type I PLP-dependent aspartate aminotransferase-like (Major domain)"/>
    <property type="match status" value="1"/>
</dbReference>
<keyword evidence="2" id="KW-0663">Pyridoxal phosphate</keyword>
<dbReference type="AlphaFoldDB" id="A0A6J6ASI5"/>
<dbReference type="PANTHER" id="PTHR43094">
    <property type="entry name" value="AMINOTRANSFERASE"/>
    <property type="match status" value="1"/>
</dbReference>
<evidence type="ECO:0000256" key="1">
    <source>
        <dbReference type="ARBA" id="ARBA00008954"/>
    </source>
</evidence>
<evidence type="ECO:0000256" key="2">
    <source>
        <dbReference type="ARBA" id="ARBA00022898"/>
    </source>
</evidence>
<gene>
    <name evidence="3" type="ORF">UFOPK1353_00032</name>
</gene>
<proteinExistence type="inferred from homology"/>
<dbReference type="InterPro" id="IPR015422">
    <property type="entry name" value="PyrdxlP-dep_Trfase_small"/>
</dbReference>
<evidence type="ECO:0000313" key="3">
    <source>
        <dbReference type="EMBL" id="CAB4529526.1"/>
    </source>
</evidence>
<dbReference type="EMBL" id="CAEZSE010000003">
    <property type="protein sequence ID" value="CAB4529526.1"/>
    <property type="molecule type" value="Genomic_DNA"/>
</dbReference>
<dbReference type="GO" id="GO:0005829">
    <property type="term" value="C:cytosol"/>
    <property type="evidence" value="ECO:0007669"/>
    <property type="project" value="TreeGrafter"/>
</dbReference>
<organism evidence="3">
    <name type="scientific">freshwater metagenome</name>
    <dbReference type="NCBI Taxonomy" id="449393"/>
    <lineage>
        <taxon>unclassified sequences</taxon>
        <taxon>metagenomes</taxon>
        <taxon>ecological metagenomes</taxon>
    </lineage>
</organism>
<dbReference type="Pfam" id="PF00202">
    <property type="entry name" value="Aminotran_3"/>
    <property type="match status" value="1"/>
</dbReference>
<dbReference type="InterPro" id="IPR005814">
    <property type="entry name" value="Aminotrans_3"/>
</dbReference>
<dbReference type="GO" id="GO:0008483">
    <property type="term" value="F:transaminase activity"/>
    <property type="evidence" value="ECO:0007669"/>
    <property type="project" value="InterPro"/>
</dbReference>
<dbReference type="PIRSF" id="PIRSF000521">
    <property type="entry name" value="Transaminase_4ab_Lys_Orn"/>
    <property type="match status" value="1"/>
</dbReference>
<accession>A0A6J6ASI5</accession>
<name>A0A6J6ASI5_9ZZZZ</name>
<comment type="similarity">
    <text evidence="1">Belongs to the class-III pyridoxal-phosphate-dependent aminotransferase family.</text>
</comment>
<dbReference type="SUPFAM" id="SSF53383">
    <property type="entry name" value="PLP-dependent transferases"/>
    <property type="match status" value="1"/>
</dbReference>
<dbReference type="CDD" id="cd00610">
    <property type="entry name" value="OAT_like"/>
    <property type="match status" value="1"/>
</dbReference>
<dbReference type="PROSITE" id="PS00600">
    <property type="entry name" value="AA_TRANSFER_CLASS_3"/>
    <property type="match status" value="1"/>
</dbReference>
<dbReference type="PANTHER" id="PTHR43094:SF1">
    <property type="entry name" value="AMINOTRANSFERASE CLASS-III"/>
    <property type="match status" value="1"/>
</dbReference>
<dbReference type="InterPro" id="IPR049704">
    <property type="entry name" value="Aminotrans_3_PPA_site"/>
</dbReference>
<dbReference type="Gene3D" id="3.90.1150.10">
    <property type="entry name" value="Aspartate Aminotransferase, domain 1"/>
    <property type="match status" value="1"/>
</dbReference>
<protein>
    <submittedName>
        <fullName evidence="3">Unannotated protein</fullName>
    </submittedName>
</protein>